<sequence length="375" mass="41544">MASENSPTTSASTKKRPHKYGDDAYARKKAKPKHAKSEEESWCDQVVGYGRCINRNADSFSLPRFVINAGMEMEEEDAAEEGDGTPLDSLELGIEDRIWRSSYSKYKQCFPGLEINLVNLEKKSYITQDRIECLLWDGMKSARQADVHLIKAEIHKYHDFQPSIADVKRSSLGYAHLVTGMLLCPAHLDWSDESLRESLRRGEEAPNVDTLFHFMYADHSPSPTSLNRGLLRGPLLVKAYKAVFFGPSSATATTGSGDTRATKSGNAVLGGITKVTSSAIAYITCIVRFALSSEPQFTPGSQHGFDNCGFYRALVHMLEGPNPSMVRQQWRTDLFGWWNATAVPTVSHGISLQELLLAQEEAEESALSDLTNNAL</sequence>
<keyword evidence="3" id="KW-1185">Reference proteome</keyword>
<dbReference type="OrthoDB" id="3160134at2759"/>
<organism evidence="2 3">
    <name type="scientific">Tulasnella calospora MUT 4182</name>
    <dbReference type="NCBI Taxonomy" id="1051891"/>
    <lineage>
        <taxon>Eukaryota</taxon>
        <taxon>Fungi</taxon>
        <taxon>Dikarya</taxon>
        <taxon>Basidiomycota</taxon>
        <taxon>Agaricomycotina</taxon>
        <taxon>Agaricomycetes</taxon>
        <taxon>Cantharellales</taxon>
        <taxon>Tulasnellaceae</taxon>
        <taxon>Tulasnella</taxon>
    </lineage>
</organism>
<dbReference type="Pfam" id="PF20414">
    <property type="entry name" value="DUF6698"/>
    <property type="match status" value="1"/>
</dbReference>
<accession>A0A0C3QT05</accession>
<evidence type="ECO:0000313" key="2">
    <source>
        <dbReference type="EMBL" id="KIO31229.1"/>
    </source>
</evidence>
<reference evidence="3" key="2">
    <citation type="submission" date="2015-01" db="EMBL/GenBank/DDBJ databases">
        <title>Evolutionary Origins and Diversification of the Mycorrhizal Mutualists.</title>
        <authorList>
            <consortium name="DOE Joint Genome Institute"/>
            <consortium name="Mycorrhizal Genomics Consortium"/>
            <person name="Kohler A."/>
            <person name="Kuo A."/>
            <person name="Nagy L.G."/>
            <person name="Floudas D."/>
            <person name="Copeland A."/>
            <person name="Barry K.W."/>
            <person name="Cichocki N."/>
            <person name="Veneault-Fourrey C."/>
            <person name="LaButti K."/>
            <person name="Lindquist E.A."/>
            <person name="Lipzen A."/>
            <person name="Lundell T."/>
            <person name="Morin E."/>
            <person name="Murat C."/>
            <person name="Riley R."/>
            <person name="Ohm R."/>
            <person name="Sun H."/>
            <person name="Tunlid A."/>
            <person name="Henrissat B."/>
            <person name="Grigoriev I.V."/>
            <person name="Hibbett D.S."/>
            <person name="Martin F."/>
        </authorList>
    </citation>
    <scope>NUCLEOTIDE SEQUENCE [LARGE SCALE GENOMIC DNA]</scope>
    <source>
        <strain evidence="3">MUT 4182</strain>
    </source>
</reference>
<dbReference type="HOGENOM" id="CLU_826884_0_0_1"/>
<proteinExistence type="predicted"/>
<protein>
    <submittedName>
        <fullName evidence="2">Uncharacterized protein</fullName>
    </submittedName>
</protein>
<dbReference type="STRING" id="1051891.A0A0C3QT05"/>
<evidence type="ECO:0000313" key="3">
    <source>
        <dbReference type="Proteomes" id="UP000054248"/>
    </source>
</evidence>
<feature type="compositionally biased region" description="Polar residues" evidence="1">
    <location>
        <begin position="1"/>
        <end position="12"/>
    </location>
</feature>
<dbReference type="Proteomes" id="UP000054248">
    <property type="component" value="Unassembled WGS sequence"/>
</dbReference>
<dbReference type="EMBL" id="KN822965">
    <property type="protein sequence ID" value="KIO31229.1"/>
    <property type="molecule type" value="Genomic_DNA"/>
</dbReference>
<gene>
    <name evidence="2" type="ORF">M407DRAFT_19846</name>
</gene>
<dbReference type="AlphaFoldDB" id="A0A0C3QT05"/>
<name>A0A0C3QT05_9AGAM</name>
<reference evidence="2 3" key="1">
    <citation type="submission" date="2014-04" db="EMBL/GenBank/DDBJ databases">
        <authorList>
            <consortium name="DOE Joint Genome Institute"/>
            <person name="Kuo A."/>
            <person name="Girlanda M."/>
            <person name="Perotto S."/>
            <person name="Kohler A."/>
            <person name="Nagy L.G."/>
            <person name="Floudas D."/>
            <person name="Copeland A."/>
            <person name="Barry K.W."/>
            <person name="Cichocki N."/>
            <person name="Veneault-Fourrey C."/>
            <person name="LaButti K."/>
            <person name="Lindquist E.A."/>
            <person name="Lipzen A."/>
            <person name="Lundell T."/>
            <person name="Morin E."/>
            <person name="Murat C."/>
            <person name="Sun H."/>
            <person name="Tunlid A."/>
            <person name="Henrissat B."/>
            <person name="Grigoriev I.V."/>
            <person name="Hibbett D.S."/>
            <person name="Martin F."/>
            <person name="Nordberg H.P."/>
            <person name="Cantor M.N."/>
            <person name="Hua S.X."/>
        </authorList>
    </citation>
    <scope>NUCLEOTIDE SEQUENCE [LARGE SCALE GENOMIC DNA]</scope>
    <source>
        <strain evidence="2 3">MUT 4182</strain>
    </source>
</reference>
<evidence type="ECO:0000256" key="1">
    <source>
        <dbReference type="SAM" id="MobiDB-lite"/>
    </source>
</evidence>
<feature type="region of interest" description="Disordered" evidence="1">
    <location>
        <begin position="1"/>
        <end position="38"/>
    </location>
</feature>
<dbReference type="InterPro" id="IPR046521">
    <property type="entry name" value="DUF6698"/>
</dbReference>